<sequence length="165" mass="17930">MAHLHPAFRSPAATRSPAPAQNRSPERAPPPSSTSFSSQSPISTNHGKGPNLKDRASDIYRMAGVVQPDSVKLASSISELEVRVGRVQLPGESLIDRTFQLESLCDRLKERMDGCFALLGLEPRPTRDMLQGWVEQLEVEIGLSQDDTGASLLARVEAVEVEVNA</sequence>
<feature type="compositionally biased region" description="Low complexity" evidence="1">
    <location>
        <begin position="33"/>
        <end position="43"/>
    </location>
</feature>
<feature type="region of interest" description="Disordered" evidence="1">
    <location>
        <begin position="1"/>
        <end position="54"/>
    </location>
</feature>
<feature type="compositionally biased region" description="Low complexity" evidence="1">
    <location>
        <begin position="7"/>
        <end position="20"/>
    </location>
</feature>
<gene>
    <name evidence="2" type="ORF">TeGR_g3465</name>
</gene>
<name>A0ABQ6MMW7_9STRA</name>
<proteinExistence type="predicted"/>
<accession>A0ABQ6MMW7</accession>
<protein>
    <submittedName>
        <fullName evidence="2">Uncharacterized protein</fullName>
    </submittedName>
</protein>
<organism evidence="2 3">
    <name type="scientific">Tetraparma gracilis</name>
    <dbReference type="NCBI Taxonomy" id="2962635"/>
    <lineage>
        <taxon>Eukaryota</taxon>
        <taxon>Sar</taxon>
        <taxon>Stramenopiles</taxon>
        <taxon>Ochrophyta</taxon>
        <taxon>Bolidophyceae</taxon>
        <taxon>Parmales</taxon>
        <taxon>Triparmaceae</taxon>
        <taxon>Tetraparma</taxon>
    </lineage>
</organism>
<dbReference type="Proteomes" id="UP001165060">
    <property type="component" value="Unassembled WGS sequence"/>
</dbReference>
<comment type="caution">
    <text evidence="2">The sequence shown here is derived from an EMBL/GenBank/DDBJ whole genome shotgun (WGS) entry which is preliminary data.</text>
</comment>
<evidence type="ECO:0000313" key="2">
    <source>
        <dbReference type="EMBL" id="GMI28718.1"/>
    </source>
</evidence>
<reference evidence="2 3" key="1">
    <citation type="journal article" date="2023" name="Commun. Biol.">
        <title>Genome analysis of Parmales, the sister group of diatoms, reveals the evolutionary specialization of diatoms from phago-mixotrophs to photoautotrophs.</title>
        <authorList>
            <person name="Ban H."/>
            <person name="Sato S."/>
            <person name="Yoshikawa S."/>
            <person name="Yamada K."/>
            <person name="Nakamura Y."/>
            <person name="Ichinomiya M."/>
            <person name="Sato N."/>
            <person name="Blanc-Mathieu R."/>
            <person name="Endo H."/>
            <person name="Kuwata A."/>
            <person name="Ogata H."/>
        </authorList>
    </citation>
    <scope>NUCLEOTIDE SEQUENCE [LARGE SCALE GENOMIC DNA]</scope>
</reference>
<dbReference type="EMBL" id="BRYB01000372">
    <property type="protein sequence ID" value="GMI28718.1"/>
    <property type="molecule type" value="Genomic_DNA"/>
</dbReference>
<keyword evidence="3" id="KW-1185">Reference proteome</keyword>
<evidence type="ECO:0000256" key="1">
    <source>
        <dbReference type="SAM" id="MobiDB-lite"/>
    </source>
</evidence>
<evidence type="ECO:0000313" key="3">
    <source>
        <dbReference type="Proteomes" id="UP001165060"/>
    </source>
</evidence>